<dbReference type="Pfam" id="PF00057">
    <property type="entry name" value="Ldl_recept_a"/>
    <property type="match status" value="4"/>
</dbReference>
<sequence>MFSDIVPSQGFQYDSPQYSPQTINEENKFLPTARQVSTISEKQQQEEEEEEKTPLPPLHRSNYALDLRRLDDENNSKKVIEKNMKGFVDGCVRSSLNEISYANTEGETKDIIEVEVEYDPILGNVKSTRKRSSTIVTNLDNDYRPMNHRYQLNNNNNNNNNSRYRTVSSDTERDNNTPIWARRRVSHSIVKPSDLIRENDKKEKLQATALRRLSRAGNSIICPSYLFGCDAIQCLPYAFVCNGEYNCHDKTDEANCSTAIINNDLCNTKNSINCEQDILHSTRLIDHGIRFDYTQPINICIKRSSVCDGIIDCRNAIDEQCTQQNQLITCSRDEYQCNITNRCIPKTWLCNGINDCLDPYASDELDCSTVEVKCSSDEFTCESKKQCVPSNAVCDGVQDCADKSDESPTACRFPRFCTHDQFACKSTKLCIPKSNVCDTITQCHDRSDEMSCSCPIEDYVSQTLFYRCGLTDKCLPKNMECYVKNECNSIFIDQNNENNECSSSSLFMERPCSVNNTCSNENQYCRGYFNKRCVCQAGFRMNETTGTCEDINECRERLVCDHYCINTLGSYRCSCRENYQLKSDKHTCTLRMGTASFAFLFGIFDNGINKLNMTYENELEKNSKESINNNKTLVALTNHAYLIDYDPVENYLYFVECSMPIRPVIMSCPKTRGIFRMNLSQNILKKEVKPCLINA</sequence>
<dbReference type="InterPro" id="IPR000742">
    <property type="entry name" value="EGF"/>
</dbReference>
<evidence type="ECO:0000313" key="15">
    <source>
        <dbReference type="Proteomes" id="UP000676336"/>
    </source>
</evidence>
<dbReference type="EMBL" id="CAJOBI010001494">
    <property type="protein sequence ID" value="CAF3884267.1"/>
    <property type="molecule type" value="Genomic_DNA"/>
</dbReference>
<dbReference type="InterPro" id="IPR049883">
    <property type="entry name" value="NOTCH1_EGF-like"/>
</dbReference>
<keyword evidence="9" id="KW-0325">Glycoprotein</keyword>
<evidence type="ECO:0000256" key="4">
    <source>
        <dbReference type="ARBA" id="ARBA00022737"/>
    </source>
</evidence>
<keyword evidence="3" id="KW-0812">Transmembrane</keyword>
<evidence type="ECO:0000256" key="6">
    <source>
        <dbReference type="ARBA" id="ARBA00023136"/>
    </source>
</evidence>
<proteinExistence type="predicted"/>
<dbReference type="Gene3D" id="4.10.400.10">
    <property type="entry name" value="Low-density Lipoprotein Receptor"/>
    <property type="match status" value="4"/>
</dbReference>
<feature type="domain" description="EGF-like" evidence="13">
    <location>
        <begin position="553"/>
        <end position="589"/>
    </location>
</feature>
<organism evidence="14 15">
    <name type="scientific">Rotaria magnacalcarata</name>
    <dbReference type="NCBI Taxonomy" id="392030"/>
    <lineage>
        <taxon>Eukaryota</taxon>
        <taxon>Metazoa</taxon>
        <taxon>Spiralia</taxon>
        <taxon>Gnathifera</taxon>
        <taxon>Rotifera</taxon>
        <taxon>Eurotatoria</taxon>
        <taxon>Bdelloidea</taxon>
        <taxon>Philodinida</taxon>
        <taxon>Philodinidae</taxon>
        <taxon>Rotaria</taxon>
    </lineage>
</organism>
<feature type="region of interest" description="Disordered" evidence="11">
    <location>
        <begin position="1"/>
        <end position="59"/>
    </location>
</feature>
<dbReference type="GO" id="GO:0005041">
    <property type="term" value="F:low-density lipoprotein particle receptor activity"/>
    <property type="evidence" value="ECO:0007669"/>
    <property type="project" value="TreeGrafter"/>
</dbReference>
<evidence type="ECO:0000256" key="7">
    <source>
        <dbReference type="ARBA" id="ARBA00023157"/>
    </source>
</evidence>
<protein>
    <submittedName>
        <fullName evidence="14">Uncharacterized protein</fullName>
    </submittedName>
</protein>
<keyword evidence="6" id="KW-0472">Membrane</keyword>
<feature type="domain" description="EGF-like calcium-binding" evidence="12">
    <location>
        <begin position="497"/>
        <end position="549"/>
    </location>
</feature>
<comment type="caution">
    <text evidence="14">The sequence shown here is derived from an EMBL/GenBank/DDBJ whole genome shotgun (WGS) entry which is preliminary data.</text>
</comment>
<dbReference type="InterPro" id="IPR018097">
    <property type="entry name" value="EGF_Ca-bd_CS"/>
</dbReference>
<feature type="disulfide bond" evidence="10">
    <location>
        <begin position="241"/>
        <end position="256"/>
    </location>
</feature>
<feature type="domain" description="EGF-like" evidence="13">
    <location>
        <begin position="511"/>
        <end position="549"/>
    </location>
</feature>
<dbReference type="GO" id="GO:0005886">
    <property type="term" value="C:plasma membrane"/>
    <property type="evidence" value="ECO:0007669"/>
    <property type="project" value="TreeGrafter"/>
</dbReference>
<dbReference type="PROSITE" id="PS01187">
    <property type="entry name" value="EGF_CA"/>
    <property type="match status" value="1"/>
</dbReference>
<dbReference type="PRINTS" id="PR00261">
    <property type="entry name" value="LDLRECEPTOR"/>
</dbReference>
<dbReference type="PANTHER" id="PTHR22722">
    <property type="entry name" value="LOW-DENSITY LIPOPROTEIN RECEPTOR-RELATED PROTEIN 2-RELATED"/>
    <property type="match status" value="1"/>
</dbReference>
<keyword evidence="5" id="KW-1133">Transmembrane helix</keyword>
<keyword evidence="4" id="KW-0677">Repeat</keyword>
<feature type="domain" description="EGF-like calcium-binding" evidence="12">
    <location>
        <begin position="550"/>
        <end position="589"/>
    </location>
</feature>
<dbReference type="InterPro" id="IPR000152">
    <property type="entry name" value="EGF-type_Asp/Asn_hydroxyl_site"/>
</dbReference>
<dbReference type="GO" id="GO:0043235">
    <property type="term" value="C:receptor complex"/>
    <property type="evidence" value="ECO:0007669"/>
    <property type="project" value="TreeGrafter"/>
</dbReference>
<dbReference type="PANTHER" id="PTHR22722:SF5">
    <property type="entry name" value="LOW-DENSITY LIPOPROTEIN RECEPTOR-RELATED PROTEIN 1B"/>
    <property type="match status" value="1"/>
</dbReference>
<dbReference type="FunFam" id="2.10.25.10:FF:000240">
    <property type="entry name" value="Vitamin K-dependent protein S"/>
    <property type="match status" value="1"/>
</dbReference>
<keyword evidence="7 10" id="KW-1015">Disulfide bond</keyword>
<comment type="subcellular location">
    <subcellularLocation>
        <location evidence="1">Membrane</location>
        <topology evidence="1">Single-pass membrane protein</topology>
    </subcellularLocation>
</comment>
<dbReference type="InterPro" id="IPR023415">
    <property type="entry name" value="LDLR_class-A_CS"/>
</dbReference>
<feature type="disulfide bond" evidence="10">
    <location>
        <begin position="229"/>
        <end position="247"/>
    </location>
</feature>
<evidence type="ECO:0000256" key="2">
    <source>
        <dbReference type="ARBA" id="ARBA00022536"/>
    </source>
</evidence>
<dbReference type="AlphaFoldDB" id="A0A8S2L3I3"/>
<dbReference type="SUPFAM" id="SSF57424">
    <property type="entry name" value="LDL receptor-like module"/>
    <property type="match status" value="4"/>
</dbReference>
<dbReference type="PROSITE" id="PS00010">
    <property type="entry name" value="ASX_HYDROXYL"/>
    <property type="match status" value="1"/>
</dbReference>
<dbReference type="SMART" id="SM00181">
    <property type="entry name" value="EGF"/>
    <property type="match status" value="2"/>
</dbReference>
<dbReference type="InterPro" id="IPR051221">
    <property type="entry name" value="LDLR-related"/>
</dbReference>
<feature type="disulfide bond" evidence="10">
    <location>
        <begin position="437"/>
        <end position="452"/>
    </location>
</feature>
<reference evidence="14" key="1">
    <citation type="submission" date="2021-02" db="EMBL/GenBank/DDBJ databases">
        <authorList>
            <person name="Nowell W R."/>
        </authorList>
    </citation>
    <scope>NUCLEOTIDE SEQUENCE</scope>
</reference>
<evidence type="ECO:0000313" key="14">
    <source>
        <dbReference type="EMBL" id="CAF3884267.1"/>
    </source>
</evidence>
<evidence type="ECO:0000259" key="12">
    <source>
        <dbReference type="SMART" id="SM00179"/>
    </source>
</evidence>
<dbReference type="InterPro" id="IPR002172">
    <property type="entry name" value="LDrepeatLR_classA_rpt"/>
</dbReference>
<dbReference type="Gene3D" id="2.10.25.10">
    <property type="entry name" value="Laminin"/>
    <property type="match status" value="1"/>
</dbReference>
<evidence type="ECO:0000256" key="10">
    <source>
        <dbReference type="PROSITE-ProRule" id="PRU00124"/>
    </source>
</evidence>
<evidence type="ECO:0000256" key="1">
    <source>
        <dbReference type="ARBA" id="ARBA00004167"/>
    </source>
</evidence>
<dbReference type="Proteomes" id="UP000676336">
    <property type="component" value="Unassembled WGS sequence"/>
</dbReference>
<dbReference type="InterPro" id="IPR036055">
    <property type="entry name" value="LDL_receptor-like_sf"/>
</dbReference>
<accession>A0A8S2L3I3</accession>
<comment type="caution">
    <text evidence="10">Lacks conserved residue(s) required for the propagation of feature annotation.</text>
</comment>
<keyword evidence="8" id="KW-0675">Receptor</keyword>
<evidence type="ECO:0000256" key="3">
    <source>
        <dbReference type="ARBA" id="ARBA00022692"/>
    </source>
</evidence>
<name>A0A8S2L3I3_9BILA</name>
<dbReference type="PROSITE" id="PS01209">
    <property type="entry name" value="LDLRA_1"/>
    <property type="match status" value="2"/>
</dbReference>
<dbReference type="GO" id="GO:0005509">
    <property type="term" value="F:calcium ion binding"/>
    <property type="evidence" value="ECO:0007669"/>
    <property type="project" value="InterPro"/>
</dbReference>
<evidence type="ECO:0000256" key="11">
    <source>
        <dbReference type="SAM" id="MobiDB-lite"/>
    </source>
</evidence>
<evidence type="ECO:0000256" key="5">
    <source>
        <dbReference type="ARBA" id="ARBA00022989"/>
    </source>
</evidence>
<feature type="region of interest" description="Disordered" evidence="11">
    <location>
        <begin position="151"/>
        <end position="174"/>
    </location>
</feature>
<keyword evidence="2" id="KW-0245">EGF-like domain</keyword>
<dbReference type="SUPFAM" id="SSF57196">
    <property type="entry name" value="EGF/Laminin"/>
    <property type="match status" value="1"/>
</dbReference>
<dbReference type="PROSITE" id="PS50068">
    <property type="entry name" value="LDLRA_2"/>
    <property type="match status" value="5"/>
</dbReference>
<evidence type="ECO:0000256" key="9">
    <source>
        <dbReference type="ARBA" id="ARBA00023180"/>
    </source>
</evidence>
<evidence type="ECO:0000259" key="13">
    <source>
        <dbReference type="SMART" id="SM00181"/>
    </source>
</evidence>
<dbReference type="Pfam" id="PF07645">
    <property type="entry name" value="EGF_CA"/>
    <property type="match status" value="1"/>
</dbReference>
<dbReference type="SMART" id="SM00192">
    <property type="entry name" value="LDLa"/>
    <property type="match status" value="5"/>
</dbReference>
<feature type="disulfide bond" evidence="10">
    <location>
        <begin position="222"/>
        <end position="234"/>
    </location>
</feature>
<dbReference type="CDD" id="cd00112">
    <property type="entry name" value="LDLa"/>
    <property type="match status" value="4"/>
</dbReference>
<dbReference type="SMART" id="SM00179">
    <property type="entry name" value="EGF_CA"/>
    <property type="match status" value="2"/>
</dbReference>
<feature type="compositionally biased region" description="Polar residues" evidence="11">
    <location>
        <begin position="9"/>
        <end position="24"/>
    </location>
</feature>
<dbReference type="InterPro" id="IPR001881">
    <property type="entry name" value="EGF-like_Ca-bd_dom"/>
</dbReference>
<dbReference type="CDD" id="cd00054">
    <property type="entry name" value="EGF_CA"/>
    <property type="match status" value="1"/>
</dbReference>
<evidence type="ECO:0000256" key="8">
    <source>
        <dbReference type="ARBA" id="ARBA00023170"/>
    </source>
</evidence>
<gene>
    <name evidence="14" type="ORF">SMN809_LOCUS5774</name>
</gene>